<feature type="region of interest" description="Disordered" evidence="1">
    <location>
        <begin position="732"/>
        <end position="758"/>
    </location>
</feature>
<dbReference type="GeneID" id="90073069"/>
<evidence type="ECO:0000256" key="1">
    <source>
        <dbReference type="SAM" id="MobiDB-lite"/>
    </source>
</evidence>
<feature type="compositionally biased region" description="Polar residues" evidence="1">
    <location>
        <begin position="66"/>
        <end position="93"/>
    </location>
</feature>
<evidence type="ECO:0000313" key="4">
    <source>
        <dbReference type="Proteomes" id="UP001360560"/>
    </source>
</evidence>
<gene>
    <name evidence="3" type="ORF">DASC09_024150</name>
</gene>
<dbReference type="PANTHER" id="PTHR23101">
    <property type="entry name" value="RAB GDP/GTP EXCHANGE FACTOR"/>
    <property type="match status" value="1"/>
</dbReference>
<dbReference type="GO" id="GO:0005829">
    <property type="term" value="C:cytosol"/>
    <property type="evidence" value="ECO:0007669"/>
    <property type="project" value="TreeGrafter"/>
</dbReference>
<accession>A0AAV5QL62</accession>
<dbReference type="Proteomes" id="UP001360560">
    <property type="component" value="Unassembled WGS sequence"/>
</dbReference>
<feature type="region of interest" description="Disordered" evidence="1">
    <location>
        <begin position="669"/>
        <end position="693"/>
    </location>
</feature>
<dbReference type="SMART" id="SM00167">
    <property type="entry name" value="VPS9"/>
    <property type="match status" value="1"/>
</dbReference>
<protein>
    <recommendedName>
        <fullName evidence="2">VPS9 domain-containing protein</fullName>
    </recommendedName>
</protein>
<dbReference type="InterPro" id="IPR003123">
    <property type="entry name" value="VPS9"/>
</dbReference>
<feature type="region of interest" description="Disordered" evidence="1">
    <location>
        <begin position="397"/>
        <end position="428"/>
    </location>
</feature>
<organism evidence="3 4">
    <name type="scientific">Saccharomycopsis crataegensis</name>
    <dbReference type="NCBI Taxonomy" id="43959"/>
    <lineage>
        <taxon>Eukaryota</taxon>
        <taxon>Fungi</taxon>
        <taxon>Dikarya</taxon>
        <taxon>Ascomycota</taxon>
        <taxon>Saccharomycotina</taxon>
        <taxon>Saccharomycetes</taxon>
        <taxon>Saccharomycopsidaceae</taxon>
        <taxon>Saccharomycopsis</taxon>
    </lineage>
</organism>
<feature type="domain" description="VPS9" evidence="2">
    <location>
        <begin position="211"/>
        <end position="379"/>
    </location>
</feature>
<feature type="region of interest" description="Disordered" evidence="1">
    <location>
        <begin position="65"/>
        <end position="93"/>
    </location>
</feature>
<keyword evidence="4" id="KW-1185">Reference proteome</keyword>
<dbReference type="Gene3D" id="1.20.1050.80">
    <property type="entry name" value="VPS9 domain"/>
    <property type="match status" value="1"/>
</dbReference>
<dbReference type="EMBL" id="BTFZ01000004">
    <property type="protein sequence ID" value="GMM35090.1"/>
    <property type="molecule type" value="Genomic_DNA"/>
</dbReference>
<proteinExistence type="predicted"/>
<dbReference type="GO" id="GO:0031267">
    <property type="term" value="F:small GTPase binding"/>
    <property type="evidence" value="ECO:0007669"/>
    <property type="project" value="TreeGrafter"/>
</dbReference>
<feature type="compositionally biased region" description="Low complexity" evidence="1">
    <location>
        <begin position="611"/>
        <end position="642"/>
    </location>
</feature>
<dbReference type="PROSITE" id="PS51205">
    <property type="entry name" value="VPS9"/>
    <property type="match status" value="1"/>
</dbReference>
<feature type="compositionally biased region" description="Low complexity" evidence="1">
    <location>
        <begin position="747"/>
        <end position="757"/>
    </location>
</feature>
<dbReference type="AlphaFoldDB" id="A0AAV5QL62"/>
<feature type="compositionally biased region" description="Polar residues" evidence="1">
    <location>
        <begin position="594"/>
        <end position="610"/>
    </location>
</feature>
<dbReference type="Pfam" id="PF02204">
    <property type="entry name" value="VPS9"/>
    <property type="match status" value="1"/>
</dbReference>
<evidence type="ECO:0000259" key="2">
    <source>
        <dbReference type="PROSITE" id="PS51205"/>
    </source>
</evidence>
<dbReference type="SUPFAM" id="SSF109993">
    <property type="entry name" value="VPS9 domain"/>
    <property type="match status" value="1"/>
</dbReference>
<dbReference type="RefSeq" id="XP_064852090.1">
    <property type="nucleotide sequence ID" value="XM_064996018.1"/>
</dbReference>
<name>A0AAV5QL62_9ASCO</name>
<reference evidence="3 4" key="1">
    <citation type="journal article" date="2023" name="Elife">
        <title>Identification of key yeast species and microbe-microbe interactions impacting larval growth of Drosophila in the wild.</title>
        <authorList>
            <person name="Mure A."/>
            <person name="Sugiura Y."/>
            <person name="Maeda R."/>
            <person name="Honda K."/>
            <person name="Sakurai N."/>
            <person name="Takahashi Y."/>
            <person name="Watada M."/>
            <person name="Katoh T."/>
            <person name="Gotoh A."/>
            <person name="Gotoh Y."/>
            <person name="Taniguchi I."/>
            <person name="Nakamura K."/>
            <person name="Hayashi T."/>
            <person name="Katayama T."/>
            <person name="Uemura T."/>
            <person name="Hattori Y."/>
        </authorList>
    </citation>
    <scope>NUCLEOTIDE SEQUENCE [LARGE SCALE GENOMIC DNA]</scope>
    <source>
        <strain evidence="3 4">SC-9</strain>
    </source>
</reference>
<comment type="caution">
    <text evidence="3">The sequence shown here is derived from an EMBL/GenBank/DDBJ whole genome shotgun (WGS) entry which is preliminary data.</text>
</comment>
<feature type="region of interest" description="Disordered" evidence="1">
    <location>
        <begin position="476"/>
        <end position="497"/>
    </location>
</feature>
<dbReference type="InterPro" id="IPR045046">
    <property type="entry name" value="Vps9-like"/>
</dbReference>
<feature type="compositionally biased region" description="Basic and acidic residues" evidence="1">
    <location>
        <begin position="397"/>
        <end position="419"/>
    </location>
</feature>
<evidence type="ECO:0000313" key="3">
    <source>
        <dbReference type="EMBL" id="GMM35090.1"/>
    </source>
</evidence>
<feature type="region of interest" description="Disordered" evidence="1">
    <location>
        <begin position="594"/>
        <end position="642"/>
    </location>
</feature>
<dbReference type="PANTHER" id="PTHR23101:SF25">
    <property type="entry name" value="GTPASE-ACTIVATING PROTEIN AND VPS9 DOMAIN-CONTAINING PROTEIN 1"/>
    <property type="match status" value="1"/>
</dbReference>
<dbReference type="GO" id="GO:0030139">
    <property type="term" value="C:endocytic vesicle"/>
    <property type="evidence" value="ECO:0007669"/>
    <property type="project" value="TreeGrafter"/>
</dbReference>
<dbReference type="GO" id="GO:0016192">
    <property type="term" value="P:vesicle-mediated transport"/>
    <property type="evidence" value="ECO:0007669"/>
    <property type="project" value="InterPro"/>
</dbReference>
<feature type="compositionally biased region" description="Polar residues" evidence="1">
    <location>
        <begin position="671"/>
        <end position="680"/>
    </location>
</feature>
<dbReference type="InterPro" id="IPR037191">
    <property type="entry name" value="VPS9_dom_sf"/>
</dbReference>
<sequence length="821" mass="91186">MFHTPPINPERSQLSTTATLESYTKQDYQEEEIVKMGKENGVIATSPTVSTASPVTQTIEDPISVEDSSGINSSNDNKIQPPSSATNEAVTAATTPVSLTDTKEEKHAHQITLEYTRDLKTVNLPSKLSESIDIFLRDLQAPKYSKPLSTDQVAGLFQQFYHKFEARALTYLTAKETDEAVIGKIHNDYIEHMEATLCGNQLIFHKIYQNNLDDLKIQLKIYEKSFVLRNIIHLKLEQLDFDMEKFGNGFSEATFQNDLAQIEKSFNMSNYLKSPLEKLLIISNSFDKLIKLIYKYQNGGESCPNTSSGYINADIALPIFIYFIVHKHVENLFLNFKYIKRFRNSNFWMKDLGGGYSYDITNVEALLTFIINLDYQRDLNLDDDELKRMFNKFKSGDKHDDKDHTFNELKESKQLDPPKRSKLNNKNYNEKKKVVEELEQFNDEDANITFFDNLTFSDLQKLLSPLDLPLFQDVSIPQTQDPTTSSTNRPNRPKSNSMTFIKNTVQESLSYYHNSISPSSTNSSNSARPAPIMRQGSLSFFNNVENSGGNSKPLTLSEVSSGLVMNVADQGLKNLSSAFDNSLKFLGNKIASQNTNNDNGGPDLNPSNVAGSGVSLSSMLSGGRSRSNSGNSFMSNSRNRSNSTLNNVFSATNSIQTIAEAEITEGVISSKVDSSSTPDHNGQPPPSSHSHPLNKFIRWRSFSSSNLPISPSSSTTFPISAGNDVNSIGSADSNSGAGTSGTGLFISSPSSKKVSPKLFSGTTVAPKQGGDDGNDLTITNTNQIEKNAESFKKMDKPFDEMTMKELKQLYEDYNLLVGYIS</sequence>
<dbReference type="GO" id="GO:0005085">
    <property type="term" value="F:guanyl-nucleotide exchange factor activity"/>
    <property type="evidence" value="ECO:0007669"/>
    <property type="project" value="InterPro"/>
</dbReference>